<dbReference type="GO" id="GO:0006508">
    <property type="term" value="P:proteolysis"/>
    <property type="evidence" value="ECO:0007669"/>
    <property type="project" value="UniProtKB-KW"/>
</dbReference>
<comment type="caution">
    <text evidence="5">The sequence shown here is derived from an EMBL/GenBank/DDBJ whole genome shotgun (WGS) entry which is preliminary data.</text>
</comment>
<dbReference type="Gene3D" id="3.40.630.20">
    <property type="entry name" value="Peptidase C15, pyroglutamyl peptidase I-like"/>
    <property type="match status" value="1"/>
</dbReference>
<dbReference type="SUPFAM" id="SSF53182">
    <property type="entry name" value="Pyrrolidone carboxyl peptidase (pyroglutamate aminopeptidase)"/>
    <property type="match status" value="1"/>
</dbReference>
<evidence type="ECO:0000256" key="3">
    <source>
        <dbReference type="ARBA" id="ARBA00022801"/>
    </source>
</evidence>
<keyword evidence="4" id="KW-0788">Thiol protease</keyword>
<dbReference type="InterPro" id="IPR016125">
    <property type="entry name" value="Peptidase_C15-like"/>
</dbReference>
<dbReference type="OrthoDB" id="408631at2759"/>
<gene>
    <name evidence="5" type="ORF">BP5796_04665</name>
</gene>
<dbReference type="PANTHER" id="PTHR23402">
    <property type="entry name" value="PROTEASE FAMILY C15 PYROGLUTAMYL-PEPTIDASE I-RELATED"/>
    <property type="match status" value="1"/>
</dbReference>
<organism evidence="5 6">
    <name type="scientific">Coleophoma crateriformis</name>
    <dbReference type="NCBI Taxonomy" id="565419"/>
    <lineage>
        <taxon>Eukaryota</taxon>
        <taxon>Fungi</taxon>
        <taxon>Dikarya</taxon>
        <taxon>Ascomycota</taxon>
        <taxon>Pezizomycotina</taxon>
        <taxon>Leotiomycetes</taxon>
        <taxon>Helotiales</taxon>
        <taxon>Dermateaceae</taxon>
        <taxon>Coleophoma</taxon>
    </lineage>
</organism>
<evidence type="ECO:0000256" key="2">
    <source>
        <dbReference type="ARBA" id="ARBA00022670"/>
    </source>
</evidence>
<evidence type="ECO:0000313" key="5">
    <source>
        <dbReference type="EMBL" id="RDW83174.1"/>
    </source>
</evidence>
<keyword evidence="3" id="KW-0378">Hydrolase</keyword>
<evidence type="ECO:0000256" key="4">
    <source>
        <dbReference type="ARBA" id="ARBA00022807"/>
    </source>
</evidence>
<sequence length="308" mass="34466">MGNTISCLCPNDMMHKISMRHRARREWKSLEADKPLDDMLNEKTEKTFTVLVTGMGAFPRNPGSDDGRFSEDDNCSHAITKLLPSYLPPFSKHNPTSFNIRILNPTCGAGQAVKTEYGYVRTYCQRLWKEYGNSADLIVHLGLADGWEWYTVERSAWKEGTVKSVDGVPGGRKGEYYMMPDDIGQTIKDLPASSPSFMKLPEQLFAGPGIDVDGLARNVQQTLNSHNRGKDQDQIEVRPHPDAGNYLCGFISYESFAQAVVNGYSARAIFCHVPGWRDKRRLYIGRDFVCTLVGEIAAQKRSSAVDSI</sequence>
<protein>
    <recommendedName>
        <fullName evidence="7">Peptidase C15, pyroglutamyl peptidase I-like protein</fullName>
    </recommendedName>
</protein>
<accession>A0A3D8SAN9</accession>
<evidence type="ECO:0000313" key="6">
    <source>
        <dbReference type="Proteomes" id="UP000256328"/>
    </source>
</evidence>
<name>A0A3D8SAN9_9HELO</name>
<reference evidence="5 6" key="1">
    <citation type="journal article" date="2018" name="IMA Fungus">
        <title>IMA Genome-F 9: Draft genome sequence of Annulohypoxylon stygium, Aspergillus mulundensis, Berkeleyomyces basicola (syn. Thielaviopsis basicola), Ceratocystis smalleyi, two Cercospora beticola strains, Coleophoma cylindrospora, Fusarium fracticaudum, Phialophora cf. hyalina, and Morchella septimelata.</title>
        <authorList>
            <person name="Wingfield B.D."/>
            <person name="Bills G.F."/>
            <person name="Dong Y."/>
            <person name="Huang W."/>
            <person name="Nel W.J."/>
            <person name="Swalarsk-Parry B.S."/>
            <person name="Vaghefi N."/>
            <person name="Wilken P.M."/>
            <person name="An Z."/>
            <person name="de Beer Z.W."/>
            <person name="De Vos L."/>
            <person name="Chen L."/>
            <person name="Duong T.A."/>
            <person name="Gao Y."/>
            <person name="Hammerbacher A."/>
            <person name="Kikkert J.R."/>
            <person name="Li Y."/>
            <person name="Li H."/>
            <person name="Li K."/>
            <person name="Li Q."/>
            <person name="Liu X."/>
            <person name="Ma X."/>
            <person name="Naidoo K."/>
            <person name="Pethybridge S.J."/>
            <person name="Sun J."/>
            <person name="Steenkamp E.T."/>
            <person name="van der Nest M.A."/>
            <person name="van Wyk S."/>
            <person name="Wingfield M.J."/>
            <person name="Xiong C."/>
            <person name="Yue Q."/>
            <person name="Zhang X."/>
        </authorList>
    </citation>
    <scope>NUCLEOTIDE SEQUENCE [LARGE SCALE GENOMIC DNA]</scope>
    <source>
        <strain evidence="5 6">BP5796</strain>
    </source>
</reference>
<dbReference type="PANTHER" id="PTHR23402:SF1">
    <property type="entry name" value="PYROGLUTAMYL-PEPTIDASE I"/>
    <property type="match status" value="1"/>
</dbReference>
<dbReference type="GO" id="GO:0008234">
    <property type="term" value="F:cysteine-type peptidase activity"/>
    <property type="evidence" value="ECO:0007669"/>
    <property type="project" value="UniProtKB-KW"/>
</dbReference>
<dbReference type="EMBL" id="PDLN01000006">
    <property type="protein sequence ID" value="RDW83174.1"/>
    <property type="molecule type" value="Genomic_DNA"/>
</dbReference>
<evidence type="ECO:0000256" key="1">
    <source>
        <dbReference type="ARBA" id="ARBA00006641"/>
    </source>
</evidence>
<evidence type="ECO:0008006" key="7">
    <source>
        <dbReference type="Google" id="ProtNLM"/>
    </source>
</evidence>
<keyword evidence="2" id="KW-0645">Protease</keyword>
<dbReference type="InterPro" id="IPR036440">
    <property type="entry name" value="Peptidase_C15-like_sf"/>
</dbReference>
<comment type="similarity">
    <text evidence="1">Belongs to the peptidase C15 family.</text>
</comment>
<dbReference type="Proteomes" id="UP000256328">
    <property type="component" value="Unassembled WGS sequence"/>
</dbReference>
<dbReference type="AlphaFoldDB" id="A0A3D8SAN9"/>
<keyword evidence="6" id="KW-1185">Reference proteome</keyword>
<proteinExistence type="inferred from homology"/>